<organism evidence="1">
    <name type="scientific">Arion vulgaris</name>
    <dbReference type="NCBI Taxonomy" id="1028688"/>
    <lineage>
        <taxon>Eukaryota</taxon>
        <taxon>Metazoa</taxon>
        <taxon>Spiralia</taxon>
        <taxon>Lophotrochozoa</taxon>
        <taxon>Mollusca</taxon>
        <taxon>Gastropoda</taxon>
        <taxon>Heterobranchia</taxon>
        <taxon>Euthyneura</taxon>
        <taxon>Panpulmonata</taxon>
        <taxon>Eupulmonata</taxon>
        <taxon>Stylommatophora</taxon>
        <taxon>Helicina</taxon>
        <taxon>Arionoidea</taxon>
        <taxon>Arionidae</taxon>
        <taxon>Arion</taxon>
    </lineage>
</organism>
<name>A0A0B6Y169_9EUPU</name>
<feature type="non-terminal residue" evidence="1">
    <location>
        <position position="65"/>
    </location>
</feature>
<reference evidence="1" key="1">
    <citation type="submission" date="2014-12" db="EMBL/GenBank/DDBJ databases">
        <title>Insight into the proteome of Arion vulgaris.</title>
        <authorList>
            <person name="Aradska J."/>
            <person name="Bulat T."/>
            <person name="Smidak R."/>
            <person name="Sarate P."/>
            <person name="Gangsoo J."/>
            <person name="Sialana F."/>
            <person name="Bilban M."/>
            <person name="Lubec G."/>
        </authorList>
    </citation>
    <scope>NUCLEOTIDE SEQUENCE</scope>
    <source>
        <tissue evidence="1">Skin</tissue>
    </source>
</reference>
<sequence>MASKCCVVTHQFMKKSHKVGCECEIALKFQLMQFMIFCDFNINSGVKQGCVLDPTLLGGRGLRKL</sequence>
<dbReference type="EMBL" id="HACG01003014">
    <property type="protein sequence ID" value="CEK49879.1"/>
    <property type="molecule type" value="Transcribed_RNA"/>
</dbReference>
<protein>
    <submittedName>
        <fullName evidence="1">Uncharacterized protein</fullName>
    </submittedName>
</protein>
<proteinExistence type="predicted"/>
<dbReference type="AlphaFoldDB" id="A0A0B6Y169"/>
<accession>A0A0B6Y169</accession>
<evidence type="ECO:0000313" key="1">
    <source>
        <dbReference type="EMBL" id="CEK49879.1"/>
    </source>
</evidence>
<gene>
    <name evidence="1" type="primary">ORF9138</name>
</gene>